<dbReference type="Gramene" id="TuG1812G0500004506.01.T01">
    <property type="protein sequence ID" value="TuG1812G0500004506.01.T01"/>
    <property type="gene ID" value="TuG1812G0500004506.01"/>
</dbReference>
<dbReference type="GO" id="GO:0008270">
    <property type="term" value="F:zinc ion binding"/>
    <property type="evidence" value="ECO:0007669"/>
    <property type="project" value="TreeGrafter"/>
</dbReference>
<evidence type="ECO:0000313" key="6">
    <source>
        <dbReference type="Proteomes" id="UP000015106"/>
    </source>
</evidence>
<comment type="catalytic activity">
    <reaction evidence="3">
        <text>a primary alcohol + NAD(+) = an aldehyde + NADH + H(+)</text>
        <dbReference type="Rhea" id="RHEA:10736"/>
        <dbReference type="ChEBI" id="CHEBI:15378"/>
        <dbReference type="ChEBI" id="CHEBI:15734"/>
        <dbReference type="ChEBI" id="CHEBI:17478"/>
        <dbReference type="ChEBI" id="CHEBI:57540"/>
        <dbReference type="ChEBI" id="CHEBI:57945"/>
        <dbReference type="EC" id="1.1.1.1"/>
    </reaction>
</comment>
<reference evidence="5" key="2">
    <citation type="submission" date="2018-03" db="EMBL/GenBank/DDBJ databases">
        <title>The Triticum urartu genome reveals the dynamic nature of wheat genome evolution.</title>
        <authorList>
            <person name="Ling H."/>
            <person name="Ma B."/>
            <person name="Shi X."/>
            <person name="Liu H."/>
            <person name="Dong L."/>
            <person name="Sun H."/>
            <person name="Cao Y."/>
            <person name="Gao Q."/>
            <person name="Zheng S."/>
            <person name="Li Y."/>
            <person name="Yu Y."/>
            <person name="Du H."/>
            <person name="Qi M."/>
            <person name="Li Y."/>
            <person name="Yu H."/>
            <person name="Cui Y."/>
            <person name="Wang N."/>
            <person name="Chen C."/>
            <person name="Wu H."/>
            <person name="Zhao Y."/>
            <person name="Zhang J."/>
            <person name="Li Y."/>
            <person name="Zhou W."/>
            <person name="Zhang B."/>
            <person name="Hu W."/>
            <person name="Eijk M."/>
            <person name="Tang J."/>
            <person name="Witsenboer H."/>
            <person name="Zhao S."/>
            <person name="Li Z."/>
            <person name="Zhang A."/>
            <person name="Wang D."/>
            <person name="Liang C."/>
        </authorList>
    </citation>
    <scope>NUCLEOTIDE SEQUENCE [LARGE SCALE GENOMIC DNA]</scope>
    <source>
        <strain evidence="5">cv. G1812</strain>
    </source>
</reference>
<reference evidence="6" key="1">
    <citation type="journal article" date="2013" name="Nature">
        <title>Draft genome of the wheat A-genome progenitor Triticum urartu.</title>
        <authorList>
            <person name="Ling H.Q."/>
            <person name="Zhao S."/>
            <person name="Liu D."/>
            <person name="Wang J."/>
            <person name="Sun H."/>
            <person name="Zhang C."/>
            <person name="Fan H."/>
            <person name="Li D."/>
            <person name="Dong L."/>
            <person name="Tao Y."/>
            <person name="Gao C."/>
            <person name="Wu H."/>
            <person name="Li Y."/>
            <person name="Cui Y."/>
            <person name="Guo X."/>
            <person name="Zheng S."/>
            <person name="Wang B."/>
            <person name="Yu K."/>
            <person name="Liang Q."/>
            <person name="Yang W."/>
            <person name="Lou X."/>
            <person name="Chen J."/>
            <person name="Feng M."/>
            <person name="Jian J."/>
            <person name="Zhang X."/>
            <person name="Luo G."/>
            <person name="Jiang Y."/>
            <person name="Liu J."/>
            <person name="Wang Z."/>
            <person name="Sha Y."/>
            <person name="Zhang B."/>
            <person name="Wu H."/>
            <person name="Tang D."/>
            <person name="Shen Q."/>
            <person name="Xue P."/>
            <person name="Zou S."/>
            <person name="Wang X."/>
            <person name="Liu X."/>
            <person name="Wang F."/>
            <person name="Yang Y."/>
            <person name="An X."/>
            <person name="Dong Z."/>
            <person name="Zhang K."/>
            <person name="Zhang X."/>
            <person name="Luo M.C."/>
            <person name="Dvorak J."/>
            <person name="Tong Y."/>
            <person name="Wang J."/>
            <person name="Yang H."/>
            <person name="Li Z."/>
            <person name="Wang D."/>
            <person name="Zhang A."/>
            <person name="Wang J."/>
        </authorList>
    </citation>
    <scope>NUCLEOTIDE SEQUENCE</scope>
    <source>
        <strain evidence="6">cv. G1812</strain>
    </source>
</reference>
<evidence type="ECO:0000313" key="5">
    <source>
        <dbReference type="EnsemblPlants" id="TuG1812G0500004506.01.T01"/>
    </source>
</evidence>
<dbReference type="Gene3D" id="3.40.50.720">
    <property type="entry name" value="NAD(P)-binding Rossmann-like Domain"/>
    <property type="match status" value="1"/>
</dbReference>
<proteinExistence type="predicted"/>
<dbReference type="Proteomes" id="UP000015106">
    <property type="component" value="Chromosome 5"/>
</dbReference>
<dbReference type="GO" id="GO:0051903">
    <property type="term" value="F:S-(hydroxymethyl)glutathione dehydrogenase [NAD(P)+] activity"/>
    <property type="evidence" value="ECO:0007669"/>
    <property type="project" value="TreeGrafter"/>
</dbReference>
<keyword evidence="2" id="KW-0862">Zinc</keyword>
<protein>
    <submittedName>
        <fullName evidence="5">Uncharacterized protein</fullName>
    </submittedName>
</protein>
<evidence type="ECO:0000256" key="2">
    <source>
        <dbReference type="ARBA" id="ARBA00022833"/>
    </source>
</evidence>
<evidence type="ECO:0000256" key="1">
    <source>
        <dbReference type="ARBA" id="ARBA00022723"/>
    </source>
</evidence>
<dbReference type="EnsemblPlants" id="TuG1812G0500004506.01.T01">
    <property type="protein sequence ID" value="TuG1812G0500004506.01.T01"/>
    <property type="gene ID" value="TuG1812G0500004506.01"/>
</dbReference>
<reference evidence="5" key="3">
    <citation type="submission" date="2022-06" db="UniProtKB">
        <authorList>
            <consortium name="EnsemblPlants"/>
        </authorList>
    </citation>
    <scope>IDENTIFICATION</scope>
</reference>
<organism evidence="5 6">
    <name type="scientific">Triticum urartu</name>
    <name type="common">Red wild einkorn</name>
    <name type="synonym">Crithodium urartu</name>
    <dbReference type="NCBI Taxonomy" id="4572"/>
    <lineage>
        <taxon>Eukaryota</taxon>
        <taxon>Viridiplantae</taxon>
        <taxon>Streptophyta</taxon>
        <taxon>Embryophyta</taxon>
        <taxon>Tracheophyta</taxon>
        <taxon>Spermatophyta</taxon>
        <taxon>Magnoliopsida</taxon>
        <taxon>Liliopsida</taxon>
        <taxon>Poales</taxon>
        <taxon>Poaceae</taxon>
        <taxon>BOP clade</taxon>
        <taxon>Pooideae</taxon>
        <taxon>Triticodae</taxon>
        <taxon>Triticeae</taxon>
        <taxon>Triticinae</taxon>
        <taxon>Triticum</taxon>
    </lineage>
</organism>
<feature type="compositionally biased region" description="Polar residues" evidence="4">
    <location>
        <begin position="24"/>
        <end position="34"/>
    </location>
</feature>
<evidence type="ECO:0000256" key="3">
    <source>
        <dbReference type="ARBA" id="ARBA00049243"/>
    </source>
</evidence>
<accession>A0A8R7QGU8</accession>
<dbReference type="Gene3D" id="3.90.180.10">
    <property type="entry name" value="Medium-chain alcohol dehydrogenases, catalytic domain"/>
    <property type="match status" value="1"/>
</dbReference>
<dbReference type="PANTHER" id="PTHR43880">
    <property type="entry name" value="ALCOHOL DEHYDROGENASE"/>
    <property type="match status" value="1"/>
</dbReference>
<dbReference type="PANTHER" id="PTHR43880:SF59">
    <property type="entry name" value="ALCOHOL DEHYDROGENASE 2"/>
    <property type="match status" value="1"/>
</dbReference>
<dbReference type="GO" id="GO:0046294">
    <property type="term" value="P:formaldehyde catabolic process"/>
    <property type="evidence" value="ECO:0007669"/>
    <property type="project" value="TreeGrafter"/>
</dbReference>
<keyword evidence="6" id="KW-1185">Reference proteome</keyword>
<keyword evidence="1" id="KW-0479">Metal-binding</keyword>
<evidence type="ECO:0000256" key="4">
    <source>
        <dbReference type="SAM" id="MobiDB-lite"/>
    </source>
</evidence>
<dbReference type="GO" id="GO:0004022">
    <property type="term" value="F:alcohol dehydrogenase (NAD+) activity"/>
    <property type="evidence" value="ECO:0007669"/>
    <property type="project" value="UniProtKB-EC"/>
</dbReference>
<dbReference type="AlphaFoldDB" id="A0A8R7QGU8"/>
<name>A0A8R7QGU8_TRIUA</name>
<feature type="region of interest" description="Disordered" evidence="4">
    <location>
        <begin position="1"/>
        <end position="34"/>
    </location>
</feature>
<dbReference type="GO" id="GO:0005829">
    <property type="term" value="C:cytosol"/>
    <property type="evidence" value="ECO:0007669"/>
    <property type="project" value="TreeGrafter"/>
</dbReference>
<sequence>MGSLASPLMGKRSSTSLGPPPSVSTPLSMSGTSKKNLEAPLDKVCVLSCGISTGLGATLNVAKPKKGDDPRRFCSTPCFCRLKRIMCYNQD</sequence>